<evidence type="ECO:0000313" key="9">
    <source>
        <dbReference type="EMBL" id="BBO31827.1"/>
    </source>
</evidence>
<reference evidence="10" key="1">
    <citation type="submission" date="2019-10" db="EMBL/GenBank/DDBJ databases">
        <title>Lacipirellula parvula gen. nov., sp. nov., representing a lineage of planctomycetes widespread in freshwater anoxic habitats, and description of the family Lacipirellulaceae.</title>
        <authorList>
            <person name="Dedysh S.N."/>
            <person name="Kulichevskaya I.S."/>
            <person name="Beletsky A.V."/>
            <person name="Rakitin A.L."/>
            <person name="Mardanov A.V."/>
            <person name="Ivanova A.A."/>
            <person name="Saltykova V.X."/>
            <person name="Rijpstra W.I.C."/>
            <person name="Sinninghe Damste J.S."/>
            <person name="Ravin N.V."/>
        </authorList>
    </citation>
    <scope>NUCLEOTIDE SEQUENCE [LARGE SCALE GENOMIC DNA]</scope>
    <source>
        <strain evidence="10">PX69</strain>
    </source>
</reference>
<dbReference type="Gene3D" id="3.90.79.10">
    <property type="entry name" value="Nucleoside Triphosphate Pyrophosphohydrolase"/>
    <property type="match status" value="1"/>
</dbReference>
<evidence type="ECO:0000256" key="6">
    <source>
        <dbReference type="ARBA" id="ARBA00032162"/>
    </source>
</evidence>
<dbReference type="InterPro" id="IPR015797">
    <property type="entry name" value="NUDIX_hydrolase-like_dom_sf"/>
</dbReference>
<dbReference type="InterPro" id="IPR000086">
    <property type="entry name" value="NUDIX_hydrolase_dom"/>
</dbReference>
<comment type="catalytic activity">
    <reaction evidence="1">
        <text>GDP-alpha-D-mannose + H2O = alpha-D-mannose 1-phosphate + GMP + 2 H(+)</text>
        <dbReference type="Rhea" id="RHEA:27978"/>
        <dbReference type="ChEBI" id="CHEBI:15377"/>
        <dbReference type="ChEBI" id="CHEBI:15378"/>
        <dbReference type="ChEBI" id="CHEBI:57527"/>
        <dbReference type="ChEBI" id="CHEBI:58115"/>
        <dbReference type="ChEBI" id="CHEBI:58409"/>
    </reaction>
</comment>
<dbReference type="CDD" id="cd03424">
    <property type="entry name" value="NUDIX_ADPRase_Nudt5_UGPPase_Nudt14"/>
    <property type="match status" value="1"/>
</dbReference>
<dbReference type="GO" id="GO:0019693">
    <property type="term" value="P:ribose phosphate metabolic process"/>
    <property type="evidence" value="ECO:0007669"/>
    <property type="project" value="TreeGrafter"/>
</dbReference>
<evidence type="ECO:0000256" key="7">
    <source>
        <dbReference type="ARBA" id="ARBA00032272"/>
    </source>
</evidence>
<evidence type="ECO:0000259" key="8">
    <source>
        <dbReference type="PROSITE" id="PS51462"/>
    </source>
</evidence>
<keyword evidence="5 9" id="KW-0378">Hydrolase</keyword>
<feature type="domain" description="Nudix hydrolase" evidence="8">
    <location>
        <begin position="38"/>
        <end position="166"/>
    </location>
</feature>
<dbReference type="Pfam" id="PF00293">
    <property type="entry name" value="NUDIX"/>
    <property type="match status" value="1"/>
</dbReference>
<evidence type="ECO:0000256" key="4">
    <source>
        <dbReference type="ARBA" id="ARBA00016377"/>
    </source>
</evidence>
<dbReference type="PANTHER" id="PTHR11839">
    <property type="entry name" value="UDP/ADP-SUGAR PYROPHOSPHATASE"/>
    <property type="match status" value="1"/>
</dbReference>
<dbReference type="EMBL" id="AP021861">
    <property type="protein sequence ID" value="BBO31827.1"/>
    <property type="molecule type" value="Genomic_DNA"/>
</dbReference>
<proteinExistence type="inferred from homology"/>
<evidence type="ECO:0000256" key="3">
    <source>
        <dbReference type="ARBA" id="ARBA00007275"/>
    </source>
</evidence>
<dbReference type="KEGG" id="lpav:PLANPX_1439"/>
<evidence type="ECO:0000256" key="1">
    <source>
        <dbReference type="ARBA" id="ARBA00000847"/>
    </source>
</evidence>
<sequence length="176" mass="19540">MDSSSADGRLLLSTSRFDVIEVMQATRQGGNRPRQVIIHPGAVVILPMVDDDHVCLIRNERVAVGKTLVELPAGTMEPPATPLQMAVRELKEETGYTAERWREMPAFYMSPGILREQMHSFVAEGLTAGEHAREAGENIDNLVVPWSEAIAMVESGEIEDAKTICALLMWDRLRAR</sequence>
<protein>
    <recommendedName>
        <fullName evidence="4">GDP-mannose pyrophosphatase</fullName>
    </recommendedName>
    <alternativeName>
        <fullName evidence="6">GDP-mannose hydrolase</fullName>
    </alternativeName>
    <alternativeName>
        <fullName evidence="7">GDPMK</fullName>
    </alternativeName>
</protein>
<dbReference type="GO" id="GO:0005829">
    <property type="term" value="C:cytosol"/>
    <property type="evidence" value="ECO:0007669"/>
    <property type="project" value="TreeGrafter"/>
</dbReference>
<evidence type="ECO:0000256" key="5">
    <source>
        <dbReference type="ARBA" id="ARBA00022801"/>
    </source>
</evidence>
<comment type="cofactor">
    <cofactor evidence="2">
        <name>Mg(2+)</name>
        <dbReference type="ChEBI" id="CHEBI:18420"/>
    </cofactor>
</comment>
<name>A0A5K7X7Q9_9BACT</name>
<dbReference type="PROSITE" id="PS51462">
    <property type="entry name" value="NUDIX"/>
    <property type="match status" value="1"/>
</dbReference>
<dbReference type="SUPFAM" id="SSF55811">
    <property type="entry name" value="Nudix"/>
    <property type="match status" value="1"/>
</dbReference>
<dbReference type="Proteomes" id="UP000326837">
    <property type="component" value="Chromosome"/>
</dbReference>
<dbReference type="GO" id="GO:0016787">
    <property type="term" value="F:hydrolase activity"/>
    <property type="evidence" value="ECO:0007669"/>
    <property type="project" value="UniProtKB-KW"/>
</dbReference>
<accession>A0A5K7X7Q9</accession>
<keyword evidence="10" id="KW-1185">Reference proteome</keyword>
<organism evidence="9 10">
    <name type="scientific">Lacipirellula parvula</name>
    <dbReference type="NCBI Taxonomy" id="2650471"/>
    <lineage>
        <taxon>Bacteria</taxon>
        <taxon>Pseudomonadati</taxon>
        <taxon>Planctomycetota</taxon>
        <taxon>Planctomycetia</taxon>
        <taxon>Pirellulales</taxon>
        <taxon>Lacipirellulaceae</taxon>
        <taxon>Lacipirellula</taxon>
    </lineage>
</organism>
<gene>
    <name evidence="9" type="ORF">PLANPX_1439</name>
</gene>
<dbReference type="GO" id="GO:0006753">
    <property type="term" value="P:nucleoside phosphate metabolic process"/>
    <property type="evidence" value="ECO:0007669"/>
    <property type="project" value="TreeGrafter"/>
</dbReference>
<dbReference type="PANTHER" id="PTHR11839:SF18">
    <property type="entry name" value="NUDIX HYDROLASE DOMAIN-CONTAINING PROTEIN"/>
    <property type="match status" value="1"/>
</dbReference>
<dbReference type="AlphaFoldDB" id="A0A5K7X7Q9"/>
<evidence type="ECO:0000313" key="10">
    <source>
        <dbReference type="Proteomes" id="UP000326837"/>
    </source>
</evidence>
<comment type="similarity">
    <text evidence="3">Belongs to the Nudix hydrolase family. NudK subfamily.</text>
</comment>
<evidence type="ECO:0000256" key="2">
    <source>
        <dbReference type="ARBA" id="ARBA00001946"/>
    </source>
</evidence>